<gene>
    <name evidence="2" type="ORF">HT102_10115</name>
</gene>
<dbReference type="PANTHER" id="PTHR33645:SF11">
    <property type="entry name" value="AMINOPEPTIDASE (DUF3754)"/>
    <property type="match status" value="1"/>
</dbReference>
<protein>
    <submittedName>
        <fullName evidence="2">DUF3754 domain-containing protein</fullName>
    </submittedName>
</protein>
<reference evidence="2" key="1">
    <citation type="submission" date="2020-09" db="EMBL/GenBank/DDBJ databases">
        <title>Hoyosella lacisalsi sp. nov., a halotolerant actinobacterium isolated from soil of Lake Gudzhirganskoe.</title>
        <authorList>
            <person name="Yang Q."/>
            <person name="Guo P.Y."/>
            <person name="Liu S.W."/>
            <person name="Li F.N."/>
            <person name="Sun C.H."/>
        </authorList>
    </citation>
    <scope>NUCLEOTIDE SEQUENCE</scope>
    <source>
        <strain evidence="2">G463</strain>
    </source>
</reference>
<dbReference type="InterPro" id="IPR022227">
    <property type="entry name" value="DUF3754"/>
</dbReference>
<evidence type="ECO:0000313" key="2">
    <source>
        <dbReference type="EMBL" id="MBD8506842.1"/>
    </source>
</evidence>
<dbReference type="Pfam" id="PF12576">
    <property type="entry name" value="DUF3754"/>
    <property type="match status" value="1"/>
</dbReference>
<proteinExistence type="predicted"/>
<organism evidence="2 3">
    <name type="scientific">Lolliginicoccus lacisalsi</name>
    <dbReference type="NCBI Taxonomy" id="2742202"/>
    <lineage>
        <taxon>Bacteria</taxon>
        <taxon>Bacillati</taxon>
        <taxon>Actinomycetota</taxon>
        <taxon>Actinomycetes</taxon>
        <taxon>Mycobacteriales</taxon>
        <taxon>Hoyosellaceae</taxon>
        <taxon>Lolliginicoccus</taxon>
    </lineage>
</organism>
<accession>A0A927PMP0</accession>
<evidence type="ECO:0000256" key="1">
    <source>
        <dbReference type="SAM" id="Phobius"/>
    </source>
</evidence>
<feature type="transmembrane region" description="Helical" evidence="1">
    <location>
        <begin position="243"/>
        <end position="272"/>
    </location>
</feature>
<keyword evidence="1" id="KW-1133">Transmembrane helix</keyword>
<evidence type="ECO:0000313" key="3">
    <source>
        <dbReference type="Proteomes" id="UP000642993"/>
    </source>
</evidence>
<dbReference type="RefSeq" id="WP_192039295.1">
    <property type="nucleotide sequence ID" value="NZ_JACYWE010000005.1"/>
</dbReference>
<dbReference type="Proteomes" id="UP000642993">
    <property type="component" value="Unassembled WGS sequence"/>
</dbReference>
<sequence>MVQQGSAEATELAQQREVAAGNELEHFIPFRKRAVITMCAEELPEQERESFREFATILASVLHHRFHARIEAIKDAYHVLDPPPDLKRIAEPAWQDRVRAQQALEEELVELAERANFTRVTEEELKRAFDEESLIKVRLEVDREDIDTAMFFRRGSFERERKVKSWMGLRRRTIAFRSYAKVIVYVTFRDPEHFADRDADDLPFTPGSTMVKLFENVPRHDIEMLFPNVRVGMRPIDKMMIGVPALISGIIVVVTKLIASLGVLLLLIAFWLGIRDEAVELDQATLVTIGAGLAAFGGYLVRQFNKFKNRKIQFMKALSENLYFRNLDNEIGVFHHLLDIAEEAEVKEAVLAYHFLRLAPGPITAEELDQRIEDWFAQRWNTRFDFEVRDGLRKLRELDLIDEHDGRVSALELDDAKRRLDERWDKVFDYNTVG</sequence>
<feature type="transmembrane region" description="Helical" evidence="1">
    <location>
        <begin position="284"/>
        <end position="301"/>
    </location>
</feature>
<keyword evidence="1" id="KW-0812">Transmembrane</keyword>
<dbReference type="AlphaFoldDB" id="A0A927PMP0"/>
<dbReference type="PANTHER" id="PTHR33645">
    <property type="entry name" value="AMINOPEPTIDASE (DUF3754)"/>
    <property type="match status" value="1"/>
</dbReference>
<name>A0A927PMP0_9ACTN</name>
<dbReference type="EMBL" id="JACYWE010000005">
    <property type="protein sequence ID" value="MBD8506842.1"/>
    <property type="molecule type" value="Genomic_DNA"/>
</dbReference>
<keyword evidence="3" id="KW-1185">Reference proteome</keyword>
<comment type="caution">
    <text evidence="2">The sequence shown here is derived from an EMBL/GenBank/DDBJ whole genome shotgun (WGS) entry which is preliminary data.</text>
</comment>
<keyword evidence="1" id="KW-0472">Membrane</keyword>